<keyword evidence="5" id="KW-1185">Reference proteome</keyword>
<feature type="domain" description="FecR protein" evidence="2">
    <location>
        <begin position="143"/>
        <end position="236"/>
    </location>
</feature>
<feature type="transmembrane region" description="Helical" evidence="1">
    <location>
        <begin position="106"/>
        <end position="127"/>
    </location>
</feature>
<evidence type="ECO:0000313" key="4">
    <source>
        <dbReference type="EMBL" id="MBT1705799.1"/>
    </source>
</evidence>
<protein>
    <submittedName>
        <fullName evidence="4">FecR domain-containing protein</fullName>
    </submittedName>
</protein>
<gene>
    <name evidence="4" type="ORF">KK060_21085</name>
</gene>
<evidence type="ECO:0000256" key="1">
    <source>
        <dbReference type="SAM" id="Phobius"/>
    </source>
</evidence>
<dbReference type="EMBL" id="JAHESD010000068">
    <property type="protein sequence ID" value="MBT1705799.1"/>
    <property type="molecule type" value="Genomic_DNA"/>
</dbReference>
<dbReference type="Pfam" id="PF04773">
    <property type="entry name" value="FecR"/>
    <property type="match status" value="1"/>
</dbReference>
<evidence type="ECO:0000313" key="5">
    <source>
        <dbReference type="Proteomes" id="UP000772618"/>
    </source>
</evidence>
<evidence type="ECO:0000259" key="3">
    <source>
        <dbReference type="Pfam" id="PF16344"/>
    </source>
</evidence>
<reference evidence="4 5" key="1">
    <citation type="submission" date="2021-05" db="EMBL/GenBank/DDBJ databases">
        <title>A Polyphasic approach of four new species of the genus Ohtaekwangia: Ohtaekwangia histidinii sp. nov., Ohtaekwangia cretensis sp. nov., Ohtaekwangia indiensis sp. nov., Ohtaekwangia reichenbachii sp. nov. from diverse environment.</title>
        <authorList>
            <person name="Octaviana S."/>
        </authorList>
    </citation>
    <scope>NUCLEOTIDE SEQUENCE [LARGE SCALE GENOMIC DNA]</scope>
    <source>
        <strain evidence="4 5">PWU20</strain>
    </source>
</reference>
<dbReference type="InterPro" id="IPR006860">
    <property type="entry name" value="FecR"/>
</dbReference>
<sequence>MKYQNYKAGDFIKDELFQKWVYSPDGNLNTFWNEFLAQYPDKQPEIEEARKFLRVLEFREEDIFESRISNLKKRIDQSISGRPDGSHLTVIPSSPPLSEPANRKRWWNIAAALVLLTVSTYVIFYFAGNSGLIPGSNDYNHQATGKGQRTIITLEDGTKVWLNAESKLSFPNSFDDKNTREVFLEGEGFFSVTKDRAKPFIVRTNGIMVKVLGTSFNVKSYNNDNFIQTTLVEGKVTLSANEESSEELTLAPNQVAVFDKSTHNILLDNKKNTDAYVGWTNGKLVFEDQPLSDIIVALERWYNIKFVVEDKRALKCRFFAKIDNLTLVEVLELFKASDGIEYDIRGDEVILSGLFCND</sequence>
<dbReference type="Proteomes" id="UP000772618">
    <property type="component" value="Unassembled WGS sequence"/>
</dbReference>
<dbReference type="PANTHER" id="PTHR30273:SF2">
    <property type="entry name" value="PROTEIN FECR"/>
    <property type="match status" value="1"/>
</dbReference>
<proteinExistence type="predicted"/>
<comment type="caution">
    <text evidence="4">The sequence shown here is derived from an EMBL/GenBank/DDBJ whole genome shotgun (WGS) entry which is preliminary data.</text>
</comment>
<organism evidence="4 5">
    <name type="scientific">Chryseosolibacter indicus</name>
    <dbReference type="NCBI Taxonomy" id="2782351"/>
    <lineage>
        <taxon>Bacteria</taxon>
        <taxon>Pseudomonadati</taxon>
        <taxon>Bacteroidota</taxon>
        <taxon>Cytophagia</taxon>
        <taxon>Cytophagales</taxon>
        <taxon>Chryseotaleaceae</taxon>
        <taxon>Chryseosolibacter</taxon>
    </lineage>
</organism>
<keyword evidence="1" id="KW-0472">Membrane</keyword>
<keyword evidence="1" id="KW-0812">Transmembrane</keyword>
<dbReference type="Gene3D" id="2.60.120.1440">
    <property type="match status" value="1"/>
</dbReference>
<evidence type="ECO:0000259" key="2">
    <source>
        <dbReference type="Pfam" id="PF04773"/>
    </source>
</evidence>
<dbReference type="PANTHER" id="PTHR30273">
    <property type="entry name" value="PERIPLASMIC SIGNAL SENSOR AND SIGMA FACTOR ACTIVATOR FECR-RELATED"/>
    <property type="match status" value="1"/>
</dbReference>
<name>A0ABS5VYH3_9BACT</name>
<dbReference type="Gene3D" id="3.55.50.30">
    <property type="match status" value="1"/>
</dbReference>
<feature type="domain" description="Protein FecR C-terminal" evidence="3">
    <location>
        <begin position="283"/>
        <end position="351"/>
    </location>
</feature>
<dbReference type="InterPro" id="IPR032508">
    <property type="entry name" value="FecR_C"/>
</dbReference>
<dbReference type="RefSeq" id="WP_254155953.1">
    <property type="nucleotide sequence ID" value="NZ_JAHESD010000068.1"/>
</dbReference>
<keyword evidence="1" id="KW-1133">Transmembrane helix</keyword>
<dbReference type="Pfam" id="PF16344">
    <property type="entry name" value="FecR_C"/>
    <property type="match status" value="1"/>
</dbReference>
<dbReference type="InterPro" id="IPR012373">
    <property type="entry name" value="Ferrdict_sens_TM"/>
</dbReference>
<accession>A0ABS5VYH3</accession>